<gene>
    <name evidence="3" type="ORF">EJ03DRAFT_168039</name>
</gene>
<dbReference type="OrthoDB" id="5403747at2759"/>
<accession>A0A6G1L2F0</accession>
<proteinExistence type="predicted"/>
<sequence>MLQLHTRVKPAVLKFLLGFVPLLPSNINTKTHERPLEHTLDPITGPVTGSHHYDRMADTNKSEAGFTDAETKFIVLFIKHMEGNITTDFDAVAAEAGYKDANVARARWNKIRREKILGGESGESGETPKKRKTKATEAEGVEGETPKKRGRKTKAQKEAQAADAKKEDGGLEEATKGDVVDESD</sequence>
<organism evidence="3 4">
    <name type="scientific">Teratosphaeria nubilosa</name>
    <dbReference type="NCBI Taxonomy" id="161662"/>
    <lineage>
        <taxon>Eukaryota</taxon>
        <taxon>Fungi</taxon>
        <taxon>Dikarya</taxon>
        <taxon>Ascomycota</taxon>
        <taxon>Pezizomycotina</taxon>
        <taxon>Dothideomycetes</taxon>
        <taxon>Dothideomycetidae</taxon>
        <taxon>Mycosphaerellales</taxon>
        <taxon>Teratosphaeriaceae</taxon>
        <taxon>Teratosphaeria</taxon>
    </lineage>
</organism>
<evidence type="ECO:0000256" key="1">
    <source>
        <dbReference type="SAM" id="MobiDB-lite"/>
    </source>
</evidence>
<dbReference type="InterPro" id="IPR054505">
    <property type="entry name" value="Myb_DNA-bind_8"/>
</dbReference>
<dbReference type="AlphaFoldDB" id="A0A6G1L2F0"/>
<dbReference type="EMBL" id="ML995866">
    <property type="protein sequence ID" value="KAF2766772.1"/>
    <property type="molecule type" value="Genomic_DNA"/>
</dbReference>
<feature type="region of interest" description="Disordered" evidence="1">
    <location>
        <begin position="117"/>
        <end position="184"/>
    </location>
</feature>
<protein>
    <recommendedName>
        <fullName evidence="2">Myb-like DNA-binding domain-containing protein</fullName>
    </recommendedName>
</protein>
<reference evidence="3" key="1">
    <citation type="journal article" date="2020" name="Stud. Mycol.">
        <title>101 Dothideomycetes genomes: a test case for predicting lifestyles and emergence of pathogens.</title>
        <authorList>
            <person name="Haridas S."/>
            <person name="Albert R."/>
            <person name="Binder M."/>
            <person name="Bloem J."/>
            <person name="Labutti K."/>
            <person name="Salamov A."/>
            <person name="Andreopoulos B."/>
            <person name="Baker S."/>
            <person name="Barry K."/>
            <person name="Bills G."/>
            <person name="Bluhm B."/>
            <person name="Cannon C."/>
            <person name="Castanera R."/>
            <person name="Culley D."/>
            <person name="Daum C."/>
            <person name="Ezra D."/>
            <person name="Gonzalez J."/>
            <person name="Henrissat B."/>
            <person name="Kuo A."/>
            <person name="Liang C."/>
            <person name="Lipzen A."/>
            <person name="Lutzoni F."/>
            <person name="Magnuson J."/>
            <person name="Mondo S."/>
            <person name="Nolan M."/>
            <person name="Ohm R."/>
            <person name="Pangilinan J."/>
            <person name="Park H.-J."/>
            <person name="Ramirez L."/>
            <person name="Alfaro M."/>
            <person name="Sun H."/>
            <person name="Tritt A."/>
            <person name="Yoshinaga Y."/>
            <person name="Zwiers L.-H."/>
            <person name="Turgeon B."/>
            <person name="Goodwin S."/>
            <person name="Spatafora J."/>
            <person name="Crous P."/>
            <person name="Grigoriev I."/>
        </authorList>
    </citation>
    <scope>NUCLEOTIDE SEQUENCE</scope>
    <source>
        <strain evidence="3">CBS 116005</strain>
    </source>
</reference>
<name>A0A6G1L2F0_9PEZI</name>
<keyword evidence="4" id="KW-1185">Reference proteome</keyword>
<feature type="domain" description="Myb-like DNA-binding" evidence="2">
    <location>
        <begin position="68"/>
        <end position="112"/>
    </location>
</feature>
<dbReference type="Proteomes" id="UP000799436">
    <property type="component" value="Unassembled WGS sequence"/>
</dbReference>
<evidence type="ECO:0000259" key="2">
    <source>
        <dbReference type="Pfam" id="PF22980"/>
    </source>
</evidence>
<dbReference type="Pfam" id="PF22980">
    <property type="entry name" value="Myb_DNA-bind_8"/>
    <property type="match status" value="1"/>
</dbReference>
<evidence type="ECO:0000313" key="4">
    <source>
        <dbReference type="Proteomes" id="UP000799436"/>
    </source>
</evidence>
<evidence type="ECO:0000313" key="3">
    <source>
        <dbReference type="EMBL" id="KAF2766772.1"/>
    </source>
</evidence>
<feature type="compositionally biased region" description="Basic and acidic residues" evidence="1">
    <location>
        <begin position="163"/>
        <end position="184"/>
    </location>
</feature>